<evidence type="ECO:0000313" key="1">
    <source>
        <dbReference type="EMBL" id="JAH92703.1"/>
    </source>
</evidence>
<dbReference type="EMBL" id="GBXM01015874">
    <property type="protein sequence ID" value="JAH92703.1"/>
    <property type="molecule type" value="Transcribed_RNA"/>
</dbReference>
<reference evidence="1" key="2">
    <citation type="journal article" date="2015" name="Fish Shellfish Immunol.">
        <title>Early steps in the European eel (Anguilla anguilla)-Vibrio vulnificus interaction in the gills: Role of the RtxA13 toxin.</title>
        <authorList>
            <person name="Callol A."/>
            <person name="Pajuelo D."/>
            <person name="Ebbesson L."/>
            <person name="Teles M."/>
            <person name="MacKenzie S."/>
            <person name="Amaro C."/>
        </authorList>
    </citation>
    <scope>NUCLEOTIDE SEQUENCE</scope>
</reference>
<protein>
    <submittedName>
        <fullName evidence="1">Uncharacterized protein</fullName>
    </submittedName>
</protein>
<dbReference type="AlphaFoldDB" id="A0A0E9WT84"/>
<accession>A0A0E9WT84</accession>
<organism evidence="1">
    <name type="scientific">Anguilla anguilla</name>
    <name type="common">European freshwater eel</name>
    <name type="synonym">Muraena anguilla</name>
    <dbReference type="NCBI Taxonomy" id="7936"/>
    <lineage>
        <taxon>Eukaryota</taxon>
        <taxon>Metazoa</taxon>
        <taxon>Chordata</taxon>
        <taxon>Craniata</taxon>
        <taxon>Vertebrata</taxon>
        <taxon>Euteleostomi</taxon>
        <taxon>Actinopterygii</taxon>
        <taxon>Neopterygii</taxon>
        <taxon>Teleostei</taxon>
        <taxon>Anguilliformes</taxon>
        <taxon>Anguillidae</taxon>
        <taxon>Anguilla</taxon>
    </lineage>
</organism>
<sequence length="74" mass="8549">MCIVLLHVLRNVLFRKLPRNLQVFKSNQFLLQSILSHFRSYENRVNVAIAVTNKNMVFIFKTWNGSHCSGSGVI</sequence>
<name>A0A0E9WT84_ANGAN</name>
<reference evidence="1" key="1">
    <citation type="submission" date="2014-11" db="EMBL/GenBank/DDBJ databases">
        <authorList>
            <person name="Amaro Gonzalez C."/>
        </authorList>
    </citation>
    <scope>NUCLEOTIDE SEQUENCE</scope>
</reference>
<proteinExistence type="predicted"/>